<evidence type="ECO:0000313" key="3">
    <source>
        <dbReference type="Proteomes" id="UP000606776"/>
    </source>
</evidence>
<reference evidence="2 3" key="1">
    <citation type="submission" date="2020-10" db="EMBL/GenBank/DDBJ databases">
        <authorList>
            <person name="Castelo-Branco R."/>
            <person name="Eusebio N."/>
            <person name="Adriana R."/>
            <person name="Vieira A."/>
            <person name="Brugerolle De Fraissinette N."/>
            <person name="Rezende De Castro R."/>
            <person name="Schneider M.P."/>
            <person name="Vasconcelos V."/>
            <person name="Leao P.N."/>
        </authorList>
    </citation>
    <scope>NUCLEOTIDE SEQUENCE [LARGE SCALE GENOMIC DNA]</scope>
    <source>
        <strain evidence="2 3">LEGE 00250</strain>
    </source>
</reference>
<evidence type="ECO:0000256" key="1">
    <source>
        <dbReference type="SAM" id="Phobius"/>
    </source>
</evidence>
<evidence type="ECO:0000313" key="2">
    <source>
        <dbReference type="EMBL" id="MBE9238126.1"/>
    </source>
</evidence>
<evidence type="ECO:0008006" key="4">
    <source>
        <dbReference type="Google" id="ProtNLM"/>
    </source>
</evidence>
<gene>
    <name evidence="2" type="ORF">IQ227_19370</name>
</gene>
<keyword evidence="1" id="KW-0812">Transmembrane</keyword>
<proteinExistence type="predicted"/>
<dbReference type="EMBL" id="JADEWB010000143">
    <property type="protein sequence ID" value="MBE9238126.1"/>
    <property type="molecule type" value="Genomic_DNA"/>
</dbReference>
<keyword evidence="1" id="KW-1133">Transmembrane helix</keyword>
<dbReference type="Proteomes" id="UP000606776">
    <property type="component" value="Unassembled WGS sequence"/>
</dbReference>
<organism evidence="2 3">
    <name type="scientific">Sphaerospermopsis aphanizomenoides LEGE 00250</name>
    <dbReference type="NCBI Taxonomy" id="2777972"/>
    <lineage>
        <taxon>Bacteria</taxon>
        <taxon>Bacillati</taxon>
        <taxon>Cyanobacteriota</taxon>
        <taxon>Cyanophyceae</taxon>
        <taxon>Nostocales</taxon>
        <taxon>Aphanizomenonaceae</taxon>
        <taxon>Sphaerospermopsis</taxon>
        <taxon>Sphaerospermopsis aphanizomenoides</taxon>
    </lineage>
</organism>
<keyword evidence="1" id="KW-0472">Membrane</keyword>
<comment type="caution">
    <text evidence="2">The sequence shown here is derived from an EMBL/GenBank/DDBJ whole genome shotgun (WGS) entry which is preliminary data.</text>
</comment>
<dbReference type="RefSeq" id="WP_193943724.1">
    <property type="nucleotide sequence ID" value="NZ_JADEWB010000143.1"/>
</dbReference>
<protein>
    <recommendedName>
        <fullName evidence="4">Zinc-ribbon domain-containing protein</fullName>
    </recommendedName>
</protein>
<name>A0ABR9VI05_9CYAN</name>
<sequence length="102" mass="11326">MDSLILLIVIGTTIWVGLDAYKLGIKAGQLGGGLLDMGIPGWVLGCLLLWIVFFPAYLVKRSEYIRINQGNTTGKFKQCHFCAETIKAEARVCRYCGRDLET</sequence>
<accession>A0ABR9VI05</accession>
<keyword evidence="3" id="KW-1185">Reference proteome</keyword>
<feature type="transmembrane region" description="Helical" evidence="1">
    <location>
        <begin position="39"/>
        <end position="59"/>
    </location>
</feature>